<evidence type="ECO:0000313" key="2">
    <source>
        <dbReference type="Proteomes" id="UP000236291"/>
    </source>
</evidence>
<dbReference type="EMBL" id="ASHM01109232">
    <property type="protein sequence ID" value="PNX69588.1"/>
    <property type="molecule type" value="Genomic_DNA"/>
</dbReference>
<evidence type="ECO:0000313" key="1">
    <source>
        <dbReference type="EMBL" id="PNX69588.1"/>
    </source>
</evidence>
<reference evidence="1 2" key="2">
    <citation type="journal article" date="2017" name="Front. Plant Sci.">
        <title>Gene Classification and Mining of Molecular Markers Useful in Red Clover (Trifolium pratense) Breeding.</title>
        <authorList>
            <person name="Istvanek J."/>
            <person name="Dluhosova J."/>
            <person name="Dluhos P."/>
            <person name="Patkova L."/>
            <person name="Nedelnik J."/>
            <person name="Repkova J."/>
        </authorList>
    </citation>
    <scope>NUCLEOTIDE SEQUENCE [LARGE SCALE GENOMIC DNA]</scope>
    <source>
        <strain evidence="2">cv. Tatra</strain>
        <tissue evidence="1">Young leaves</tissue>
    </source>
</reference>
<accession>A0A2K3KTI8</accession>
<feature type="non-terminal residue" evidence="1">
    <location>
        <position position="1"/>
    </location>
</feature>
<sequence length="97" mass="10587">VGFGIGQVYPHETTSRVFDLAEQFQKFLATQPHATSVSSIEVMTADGTPMPVAGIGQLCDSGYSVMFSSTHCHVQDPQSGRLIGTDRRQGDFMFWTS</sequence>
<dbReference type="AlphaFoldDB" id="A0A2K3KTI8"/>
<organism evidence="1 2">
    <name type="scientific">Trifolium pratense</name>
    <name type="common">Red clover</name>
    <dbReference type="NCBI Taxonomy" id="57577"/>
    <lineage>
        <taxon>Eukaryota</taxon>
        <taxon>Viridiplantae</taxon>
        <taxon>Streptophyta</taxon>
        <taxon>Embryophyta</taxon>
        <taxon>Tracheophyta</taxon>
        <taxon>Spermatophyta</taxon>
        <taxon>Magnoliopsida</taxon>
        <taxon>eudicotyledons</taxon>
        <taxon>Gunneridae</taxon>
        <taxon>Pentapetalae</taxon>
        <taxon>rosids</taxon>
        <taxon>fabids</taxon>
        <taxon>Fabales</taxon>
        <taxon>Fabaceae</taxon>
        <taxon>Papilionoideae</taxon>
        <taxon>50 kb inversion clade</taxon>
        <taxon>NPAAA clade</taxon>
        <taxon>Hologalegina</taxon>
        <taxon>IRL clade</taxon>
        <taxon>Trifolieae</taxon>
        <taxon>Trifolium</taxon>
    </lineage>
</organism>
<protein>
    <submittedName>
        <fullName evidence="1">Gag-pol polyprotein</fullName>
    </submittedName>
</protein>
<gene>
    <name evidence="1" type="ORF">L195_g056802</name>
</gene>
<dbReference type="Proteomes" id="UP000236291">
    <property type="component" value="Unassembled WGS sequence"/>
</dbReference>
<proteinExistence type="predicted"/>
<name>A0A2K3KTI8_TRIPR</name>
<reference evidence="1 2" key="1">
    <citation type="journal article" date="2014" name="Am. J. Bot.">
        <title>Genome assembly and annotation for red clover (Trifolium pratense; Fabaceae).</title>
        <authorList>
            <person name="Istvanek J."/>
            <person name="Jaros M."/>
            <person name="Krenek A."/>
            <person name="Repkova J."/>
        </authorList>
    </citation>
    <scope>NUCLEOTIDE SEQUENCE [LARGE SCALE GENOMIC DNA]</scope>
    <source>
        <strain evidence="2">cv. Tatra</strain>
        <tissue evidence="1">Young leaves</tissue>
    </source>
</reference>
<comment type="caution">
    <text evidence="1">The sequence shown here is derived from an EMBL/GenBank/DDBJ whole genome shotgun (WGS) entry which is preliminary data.</text>
</comment>